<dbReference type="EMBL" id="LGTC01000001">
    <property type="protein sequence ID" value="KNY29757.1"/>
    <property type="molecule type" value="Genomic_DNA"/>
</dbReference>
<feature type="domain" description="Nudix hydrolase" evidence="3">
    <location>
        <begin position="47"/>
        <end position="181"/>
    </location>
</feature>
<dbReference type="eggNOG" id="COG0494">
    <property type="taxonomic scope" value="Bacteria"/>
</dbReference>
<dbReference type="RefSeq" id="WP_036943297.1">
    <property type="nucleotide sequence ID" value="NZ_JQKC01000021.1"/>
</dbReference>
<dbReference type="Proteomes" id="UP000036923">
    <property type="component" value="Unassembled WGS sequence"/>
</dbReference>
<dbReference type="PANTHER" id="PTHR43046">
    <property type="entry name" value="GDP-MANNOSE MANNOSYL HYDROLASE"/>
    <property type="match status" value="1"/>
</dbReference>
<dbReference type="InterPro" id="IPR020084">
    <property type="entry name" value="NUDIX_hydrolase_CS"/>
</dbReference>
<comment type="caution">
    <text evidence="4">The sequence shown here is derived from an EMBL/GenBank/DDBJ whole genome shotgun (WGS) entry which is preliminary data.</text>
</comment>
<comment type="cofactor">
    <cofactor evidence="1">
        <name>Mg(2+)</name>
        <dbReference type="ChEBI" id="CHEBI:18420"/>
    </cofactor>
</comment>
<dbReference type="Gene3D" id="3.90.79.10">
    <property type="entry name" value="Nucleoside Triphosphate Pyrophosphohydrolase"/>
    <property type="match status" value="1"/>
</dbReference>
<dbReference type="CDD" id="cd02883">
    <property type="entry name" value="NUDIX_Hydrolase"/>
    <property type="match status" value="1"/>
</dbReference>
<evidence type="ECO:0000259" key="3">
    <source>
        <dbReference type="PROSITE" id="PS51462"/>
    </source>
</evidence>
<evidence type="ECO:0000256" key="2">
    <source>
        <dbReference type="ARBA" id="ARBA00022801"/>
    </source>
</evidence>
<dbReference type="STRING" id="398512.Bccel_5034"/>
<keyword evidence="5" id="KW-1185">Reference proteome</keyword>
<dbReference type="Pfam" id="PF00293">
    <property type="entry name" value="NUDIX"/>
    <property type="match status" value="1"/>
</dbReference>
<gene>
    <name evidence="4" type="ORF">Bccel_5034</name>
</gene>
<dbReference type="PANTHER" id="PTHR43046:SF14">
    <property type="entry name" value="MUTT_NUDIX FAMILY PROTEIN"/>
    <property type="match status" value="1"/>
</dbReference>
<dbReference type="PROSITE" id="PS00893">
    <property type="entry name" value="NUDIX_BOX"/>
    <property type="match status" value="1"/>
</dbReference>
<evidence type="ECO:0000256" key="1">
    <source>
        <dbReference type="ARBA" id="ARBA00001946"/>
    </source>
</evidence>
<evidence type="ECO:0000313" key="5">
    <source>
        <dbReference type="Proteomes" id="UP000036923"/>
    </source>
</evidence>
<dbReference type="InterPro" id="IPR015797">
    <property type="entry name" value="NUDIX_hydrolase-like_dom_sf"/>
</dbReference>
<dbReference type="OrthoDB" id="9789229at2"/>
<dbReference type="PROSITE" id="PS51462">
    <property type="entry name" value="NUDIX"/>
    <property type="match status" value="1"/>
</dbReference>
<accession>A0A0L6JWG4</accession>
<keyword evidence="2 4" id="KW-0378">Hydrolase</keyword>
<protein>
    <submittedName>
        <fullName evidence="4">NUDIX hydrolase</fullName>
    </submittedName>
</protein>
<reference evidence="5" key="1">
    <citation type="submission" date="2015-07" db="EMBL/GenBank/DDBJ databases">
        <title>Near-Complete Genome Sequence of the Cellulolytic Bacterium Bacteroides (Pseudobacteroides) cellulosolvens ATCC 35603.</title>
        <authorList>
            <person name="Dassa B."/>
            <person name="Utturkar S.M."/>
            <person name="Klingeman D.M."/>
            <person name="Hurt R.A."/>
            <person name="Keller M."/>
            <person name="Xu J."/>
            <person name="Reddy Y.H.K."/>
            <person name="Borovok I."/>
            <person name="Grinberg I.R."/>
            <person name="Lamed R."/>
            <person name="Zhivin O."/>
            <person name="Bayer E.A."/>
            <person name="Brown S.D."/>
        </authorList>
    </citation>
    <scope>NUCLEOTIDE SEQUENCE [LARGE SCALE GENOMIC DNA]</scope>
    <source>
        <strain evidence="5">DSM 2933</strain>
    </source>
</reference>
<dbReference type="InterPro" id="IPR000086">
    <property type="entry name" value="NUDIX_hydrolase_dom"/>
</dbReference>
<dbReference type="SUPFAM" id="SSF55811">
    <property type="entry name" value="Nudix"/>
    <property type="match status" value="1"/>
</dbReference>
<organism evidence="4 5">
    <name type="scientific">Pseudobacteroides cellulosolvens ATCC 35603 = DSM 2933</name>
    <dbReference type="NCBI Taxonomy" id="398512"/>
    <lineage>
        <taxon>Bacteria</taxon>
        <taxon>Bacillati</taxon>
        <taxon>Bacillota</taxon>
        <taxon>Clostridia</taxon>
        <taxon>Eubacteriales</taxon>
        <taxon>Oscillospiraceae</taxon>
        <taxon>Pseudobacteroides</taxon>
    </lineage>
</organism>
<proteinExistence type="predicted"/>
<sequence length="204" mass="23872">MTLNIFNQDEFNCLCKKYNKGAKAEDIEIKCSKCEYVIKKKSITNKERRGEVVFCVQRPNGKYILITCDEYPKGTFRVPTGGINYNEDIIQAIIRETKEELGLEVEISDFIGVLKIKFTYDGEYSMFYSYMFLLNEIGGRLLEDATDDEVSQVMEANLEDFESILQSLLNMDGDWVDWGRFRYMTSNAVYKYLKERNHEMILKL</sequence>
<evidence type="ECO:0000313" key="4">
    <source>
        <dbReference type="EMBL" id="KNY29757.1"/>
    </source>
</evidence>
<dbReference type="GO" id="GO:0016787">
    <property type="term" value="F:hydrolase activity"/>
    <property type="evidence" value="ECO:0007669"/>
    <property type="project" value="UniProtKB-KW"/>
</dbReference>
<name>A0A0L6JWG4_9FIRM</name>
<dbReference type="AlphaFoldDB" id="A0A0L6JWG4"/>
<dbReference type="PATRIC" id="fig|398512.5.peg.5273"/>